<proteinExistence type="predicted"/>
<feature type="domain" description="4Fe-4S ferredoxin-type" evidence="6">
    <location>
        <begin position="304"/>
        <end position="333"/>
    </location>
</feature>
<feature type="region of interest" description="Disordered" evidence="5">
    <location>
        <begin position="651"/>
        <end position="679"/>
    </location>
</feature>
<dbReference type="PROSITE" id="PS00198">
    <property type="entry name" value="4FE4S_FER_1"/>
    <property type="match status" value="3"/>
</dbReference>
<evidence type="ECO:0000259" key="6">
    <source>
        <dbReference type="PROSITE" id="PS51379"/>
    </source>
</evidence>
<dbReference type="Proteomes" id="UP001320831">
    <property type="component" value="Unassembled WGS sequence"/>
</dbReference>
<dbReference type="PROSITE" id="PS51379">
    <property type="entry name" value="4FE4S_FER_2"/>
    <property type="match status" value="3"/>
</dbReference>
<evidence type="ECO:0000256" key="2">
    <source>
        <dbReference type="ARBA" id="ARBA00022723"/>
    </source>
</evidence>
<comment type="caution">
    <text evidence="7">The sequence shown here is derived from an EMBL/GenBank/DDBJ whole genome shotgun (WGS) entry which is preliminary data.</text>
</comment>
<evidence type="ECO:0000256" key="1">
    <source>
        <dbReference type="ARBA" id="ARBA00022485"/>
    </source>
</evidence>
<evidence type="ECO:0000313" key="7">
    <source>
        <dbReference type="EMBL" id="MCT7377176.1"/>
    </source>
</evidence>
<reference evidence="7 8" key="1">
    <citation type="submission" date="2022-09" db="EMBL/GenBank/DDBJ databases">
        <title>Chelativorans salina sp. nov., a novel slightly halophilic bacterium isolated from a saline lake sediment enrichment.</title>
        <authorList>
            <person name="Gao L."/>
            <person name="Fang B.-Z."/>
            <person name="Li W.-J."/>
        </authorList>
    </citation>
    <scope>NUCLEOTIDE SEQUENCE [LARGE SCALE GENOMIC DNA]</scope>
    <source>
        <strain evidence="7 8">EGI FJ00035</strain>
    </source>
</reference>
<name>A0ABT2LS27_9HYPH</name>
<evidence type="ECO:0000313" key="8">
    <source>
        <dbReference type="Proteomes" id="UP001320831"/>
    </source>
</evidence>
<keyword evidence="2" id="KW-0479">Metal-binding</keyword>
<sequence length="679" mass="72079">MALEKRRNVLVCSCERSMPDYGDSVARGCQRAEVETGNQFCGAELDRVRAILSGTEAVTIGCTQQAPLFSEVAEELGFGGELAFANIRETAGWSEAGAAAGPKAAALMAMAAESADAPELVTLSSRGVILIYGRDETAIEAGQQLADKLDVTVLLSRPDEVMPHRVWDFPVMKGTIRNASGHLGAFELAVDDFAAPAPSSRDRLRFGASRDGAVSHADIVLDLTGGTPLFPAHELRDGYIRVDPGDRGSIAEAIWKAADLVGEFDKPRFIDFSDSLCAHSRSRITGCTRCLDLCPTGAIAPAGDHVAINAEVCAGCGSCAAVCPTGAAAYALPAADALLRRVRTLLLTYRQAEGQDPVVLFHDAGHGEPLIDALARFGAGLPAHVLPVAVNEITQLGVEAWTAPFAWGATAVRALGPARPKHDTAGIAANITIANLLTQSLGYSAQACDLIEADDPDMLRSALDQVVPGVAPAQPSTFLPLGKKRHVLENTMVELHRAAPTPVDRVELPAGAPFGSLDIDVDGCTLCLSCVSACPTGALSDSEDKPALYFAESACVQCGLCAATCPEHVITLAPQLDFQAWRAPRRMVKEEEPYHCISCGKPFGTKSTVERIVARLEGKHWMFTGENARRIDVVRMCDNCRVDAVTNEGFDPYASPGRPAPRTTEDYLRERGTPSDKPG</sequence>
<dbReference type="InterPro" id="IPR050572">
    <property type="entry name" value="Fe-S_Ferredoxin"/>
</dbReference>
<dbReference type="SUPFAM" id="SSF54862">
    <property type="entry name" value="4Fe-4S ferredoxins"/>
    <property type="match status" value="1"/>
</dbReference>
<protein>
    <submittedName>
        <fullName evidence="7">4Fe-4S binding protein</fullName>
    </submittedName>
</protein>
<dbReference type="InterPro" id="IPR017896">
    <property type="entry name" value="4Fe4S_Fe-S-bd"/>
</dbReference>
<feature type="domain" description="4Fe-4S ferredoxin-type" evidence="6">
    <location>
        <begin position="515"/>
        <end position="544"/>
    </location>
</feature>
<dbReference type="InterPro" id="IPR017900">
    <property type="entry name" value="4Fe4S_Fe_S_CS"/>
</dbReference>
<dbReference type="Pfam" id="PF13187">
    <property type="entry name" value="Fer4_9"/>
    <property type="match status" value="1"/>
</dbReference>
<gene>
    <name evidence="7" type="ORF">N5A92_19335</name>
</gene>
<dbReference type="PANTHER" id="PTHR43687">
    <property type="entry name" value="ADENYLYLSULFATE REDUCTASE, BETA SUBUNIT"/>
    <property type="match status" value="1"/>
</dbReference>
<keyword evidence="3" id="KW-0408">Iron</keyword>
<dbReference type="EMBL" id="JAOCZP010000006">
    <property type="protein sequence ID" value="MCT7377176.1"/>
    <property type="molecule type" value="Genomic_DNA"/>
</dbReference>
<feature type="domain" description="4Fe-4S ferredoxin-type" evidence="6">
    <location>
        <begin position="546"/>
        <end position="575"/>
    </location>
</feature>
<keyword evidence="8" id="KW-1185">Reference proteome</keyword>
<evidence type="ECO:0000256" key="5">
    <source>
        <dbReference type="SAM" id="MobiDB-lite"/>
    </source>
</evidence>
<dbReference type="PANTHER" id="PTHR43687:SF4">
    <property type="entry name" value="BLR5484 PROTEIN"/>
    <property type="match status" value="1"/>
</dbReference>
<dbReference type="Pfam" id="PF12838">
    <property type="entry name" value="Fer4_7"/>
    <property type="match status" value="1"/>
</dbReference>
<keyword evidence="4" id="KW-0411">Iron-sulfur</keyword>
<feature type="compositionally biased region" description="Basic and acidic residues" evidence="5">
    <location>
        <begin position="663"/>
        <end position="679"/>
    </location>
</feature>
<evidence type="ECO:0000256" key="4">
    <source>
        <dbReference type="ARBA" id="ARBA00023014"/>
    </source>
</evidence>
<keyword evidence="1" id="KW-0004">4Fe-4S</keyword>
<dbReference type="Gene3D" id="3.30.70.20">
    <property type="match status" value="2"/>
</dbReference>
<evidence type="ECO:0000256" key="3">
    <source>
        <dbReference type="ARBA" id="ARBA00023004"/>
    </source>
</evidence>
<organism evidence="7 8">
    <name type="scientific">Chelativorans salis</name>
    <dbReference type="NCBI Taxonomy" id="2978478"/>
    <lineage>
        <taxon>Bacteria</taxon>
        <taxon>Pseudomonadati</taxon>
        <taxon>Pseudomonadota</taxon>
        <taxon>Alphaproteobacteria</taxon>
        <taxon>Hyphomicrobiales</taxon>
        <taxon>Phyllobacteriaceae</taxon>
        <taxon>Chelativorans</taxon>
    </lineage>
</organism>
<accession>A0ABT2LS27</accession>